<sequence length="633" mass="72115">MQKVWKSLLLAGCLTASFAAMAQDDQAPGQAQANQGTGKRAELAKQPPTLQNIYGRQHVLLDGRWNYIVDPYETGFYNYRRQPFDQSPSGAGGFYDDRKPKSKDDAVEYDFDTSPTMAVPGDWNSQSAKMEFYEGTVWLRQKFNAQPQDGKRYFLYFGAVNYEAHVYLNGKKIGSHKGGFTPFQFEVTGSLLKGQNAVVVKADNTRHQDDIPTVNTDWWNYGGITRDVMLVETPSNYVEDYQIQLAKGDMGRIEGYVQLAGDKRAQDVTIAIAELNLKTTVHTDANGRAAVSIALPKNKVRYWTPEDPKLYAVSIVSGTDKLEDRIGLRTIETRGHDILLNGQSIFLRGISLHDENPLIPGRLRGEGDMRMMLQWAKDMNCNYVRLAHYPHSEEMIKLADEMGILVWAEVPVYWTISWDKPEVFANARQQLTDLVVRDKNRASVIIWSIGNETPVSPVRTDFMGKLADTVRSLDRTRLVGAALEVHRSGDVITVEDPLAAKIDLASFNEYAGWYWTNNKEMLKYSFKVDYNKPVIVTEFGADALGGYHADSDTKWSEEYQDQLYKNTFKMLDAIPGLRGMTPWVLADFRSPRRPHPYYQDYWNRKGLISETGKKKQAFYTLKSYYDQKQQQYK</sequence>
<dbReference type="Pfam" id="PF02837">
    <property type="entry name" value="Glyco_hydro_2_N"/>
    <property type="match status" value="1"/>
</dbReference>
<keyword evidence="3" id="KW-0326">Glycosidase</keyword>
<keyword evidence="5" id="KW-0732">Signal</keyword>
<organism evidence="8 9">
    <name type="scientific">Duganella callida</name>
    <dbReference type="NCBI Taxonomy" id="2561932"/>
    <lineage>
        <taxon>Bacteria</taxon>
        <taxon>Pseudomonadati</taxon>
        <taxon>Pseudomonadota</taxon>
        <taxon>Betaproteobacteria</taxon>
        <taxon>Burkholderiales</taxon>
        <taxon>Oxalobacteraceae</taxon>
        <taxon>Telluria group</taxon>
        <taxon>Duganella</taxon>
    </lineage>
</organism>
<dbReference type="RefSeq" id="WP_135203668.1">
    <property type="nucleotide sequence ID" value="NZ_SPVG01000213.1"/>
</dbReference>
<feature type="signal peptide" evidence="5">
    <location>
        <begin position="1"/>
        <end position="22"/>
    </location>
</feature>
<protein>
    <submittedName>
        <fullName evidence="8">Beta-glucuronidase</fullName>
    </submittedName>
</protein>
<evidence type="ECO:0000256" key="4">
    <source>
        <dbReference type="SAM" id="MobiDB-lite"/>
    </source>
</evidence>
<dbReference type="InterPro" id="IPR006104">
    <property type="entry name" value="Glyco_hydro_2_N"/>
</dbReference>
<evidence type="ECO:0000313" key="9">
    <source>
        <dbReference type="Proteomes" id="UP000297729"/>
    </source>
</evidence>
<reference evidence="8 9" key="1">
    <citation type="submission" date="2019-03" db="EMBL/GenBank/DDBJ databases">
        <title>Draft Genome Sequence of Duganella callidus sp. nov., a Novel Duganella Species Isolated from Cultivated Soil.</title>
        <authorList>
            <person name="Raths R."/>
            <person name="Peta V."/>
            <person name="Bucking H."/>
        </authorList>
    </citation>
    <scope>NUCLEOTIDE SEQUENCE [LARGE SCALE GENOMIC DNA]</scope>
    <source>
        <strain evidence="8 9">DN04</strain>
    </source>
</reference>
<evidence type="ECO:0000313" key="8">
    <source>
        <dbReference type="EMBL" id="TFW17079.1"/>
    </source>
</evidence>
<dbReference type="Gene3D" id="2.60.120.260">
    <property type="entry name" value="Galactose-binding domain-like"/>
    <property type="match status" value="1"/>
</dbReference>
<dbReference type="OrthoDB" id="53299at2"/>
<dbReference type="GO" id="GO:0005975">
    <property type="term" value="P:carbohydrate metabolic process"/>
    <property type="evidence" value="ECO:0007669"/>
    <property type="project" value="InterPro"/>
</dbReference>
<dbReference type="PRINTS" id="PR00132">
    <property type="entry name" value="GLHYDRLASE2"/>
</dbReference>
<comment type="similarity">
    <text evidence="1">Belongs to the glycosyl hydrolase 2 family.</text>
</comment>
<proteinExistence type="inferred from homology"/>
<feature type="region of interest" description="Disordered" evidence="4">
    <location>
        <begin position="29"/>
        <end position="48"/>
    </location>
</feature>
<evidence type="ECO:0000256" key="5">
    <source>
        <dbReference type="SAM" id="SignalP"/>
    </source>
</evidence>
<keyword evidence="2" id="KW-0378">Hydrolase</keyword>
<dbReference type="AlphaFoldDB" id="A0A4Y9S6H9"/>
<evidence type="ECO:0000259" key="6">
    <source>
        <dbReference type="Pfam" id="PF02836"/>
    </source>
</evidence>
<dbReference type="InterPro" id="IPR017853">
    <property type="entry name" value="GH"/>
</dbReference>
<evidence type="ECO:0000259" key="7">
    <source>
        <dbReference type="Pfam" id="PF02837"/>
    </source>
</evidence>
<feature type="domain" description="Glycosyl hydrolases family 2 sugar binding" evidence="7">
    <location>
        <begin position="94"/>
        <end position="234"/>
    </location>
</feature>
<dbReference type="InterPro" id="IPR023232">
    <property type="entry name" value="Glyco_hydro_2_AS"/>
</dbReference>
<dbReference type="GO" id="GO:0004553">
    <property type="term" value="F:hydrolase activity, hydrolyzing O-glycosyl compounds"/>
    <property type="evidence" value="ECO:0007669"/>
    <property type="project" value="InterPro"/>
</dbReference>
<dbReference type="Gene3D" id="2.60.40.10">
    <property type="entry name" value="Immunoglobulins"/>
    <property type="match status" value="1"/>
</dbReference>
<dbReference type="Proteomes" id="UP000297729">
    <property type="component" value="Unassembled WGS sequence"/>
</dbReference>
<dbReference type="InterPro" id="IPR008979">
    <property type="entry name" value="Galactose-bd-like_sf"/>
</dbReference>
<dbReference type="PROSITE" id="PS00608">
    <property type="entry name" value="GLYCOSYL_HYDROL_F2_2"/>
    <property type="match status" value="1"/>
</dbReference>
<dbReference type="SUPFAM" id="SSF49785">
    <property type="entry name" value="Galactose-binding domain-like"/>
    <property type="match status" value="1"/>
</dbReference>
<dbReference type="InterPro" id="IPR006101">
    <property type="entry name" value="Glyco_hydro_2"/>
</dbReference>
<evidence type="ECO:0000256" key="2">
    <source>
        <dbReference type="ARBA" id="ARBA00022801"/>
    </source>
</evidence>
<gene>
    <name evidence="8" type="ORF">E4L98_21920</name>
</gene>
<comment type="caution">
    <text evidence="8">The sequence shown here is derived from an EMBL/GenBank/DDBJ whole genome shotgun (WGS) entry which is preliminary data.</text>
</comment>
<dbReference type="InterPro" id="IPR051913">
    <property type="entry name" value="GH2_Domain-Containing"/>
</dbReference>
<dbReference type="EMBL" id="SPVG01000213">
    <property type="protein sequence ID" value="TFW17079.1"/>
    <property type="molecule type" value="Genomic_DNA"/>
</dbReference>
<evidence type="ECO:0000256" key="1">
    <source>
        <dbReference type="ARBA" id="ARBA00007401"/>
    </source>
</evidence>
<evidence type="ECO:0000256" key="3">
    <source>
        <dbReference type="ARBA" id="ARBA00023295"/>
    </source>
</evidence>
<dbReference type="SUPFAM" id="SSF51445">
    <property type="entry name" value="(Trans)glycosidases"/>
    <property type="match status" value="1"/>
</dbReference>
<feature type="chain" id="PRO_5021410448" evidence="5">
    <location>
        <begin position="23"/>
        <end position="633"/>
    </location>
</feature>
<dbReference type="Pfam" id="PF02836">
    <property type="entry name" value="Glyco_hydro_2_C"/>
    <property type="match status" value="1"/>
</dbReference>
<dbReference type="PANTHER" id="PTHR42732:SF1">
    <property type="entry name" value="BETA-MANNOSIDASE"/>
    <property type="match status" value="1"/>
</dbReference>
<dbReference type="PANTHER" id="PTHR42732">
    <property type="entry name" value="BETA-GALACTOSIDASE"/>
    <property type="match status" value="1"/>
</dbReference>
<name>A0A4Y9S6H9_9BURK</name>
<dbReference type="InterPro" id="IPR013783">
    <property type="entry name" value="Ig-like_fold"/>
</dbReference>
<accession>A0A4Y9S6H9</accession>
<feature type="domain" description="Glycoside hydrolase family 2 catalytic" evidence="6">
    <location>
        <begin position="332"/>
        <end position="627"/>
    </location>
</feature>
<dbReference type="Gene3D" id="3.20.20.80">
    <property type="entry name" value="Glycosidases"/>
    <property type="match status" value="1"/>
</dbReference>
<keyword evidence="9" id="KW-1185">Reference proteome</keyword>
<dbReference type="InterPro" id="IPR036156">
    <property type="entry name" value="Beta-gal/glucu_dom_sf"/>
</dbReference>
<dbReference type="InterPro" id="IPR006103">
    <property type="entry name" value="Glyco_hydro_2_cat"/>
</dbReference>
<dbReference type="SUPFAM" id="SSF49303">
    <property type="entry name" value="beta-Galactosidase/glucuronidase domain"/>
    <property type="match status" value="1"/>
</dbReference>